<dbReference type="Proteomes" id="UP000716446">
    <property type="component" value="Unassembled WGS sequence"/>
</dbReference>
<feature type="compositionally biased region" description="Basic and acidic residues" evidence="1">
    <location>
        <begin position="177"/>
        <end position="187"/>
    </location>
</feature>
<evidence type="ECO:0000313" key="3">
    <source>
        <dbReference type="EMBL" id="CAD0081977.1"/>
    </source>
</evidence>
<sequence length="210" mass="23689">METPSSLDRILRNTTIITFLLALALLIPYSLVSYYCVLAIGLVPAFFSAVLSLVSLNASFRQRWMFVYIDAFLAVFLFSILVPFWVLTAHEGWSTPSGVVMLGTYGSVPLMMDFCIHGFFVLRYVFGICRTFSFTRTCRNCHTHIGARIVPSITRVSAEKSRHSRESEALYQPLDGPKYDDEERVSSEADTLYRPSLDTLSSTETVVKLI</sequence>
<keyword evidence="2" id="KW-0812">Transmembrane</keyword>
<proteinExistence type="predicted"/>
<protein>
    <submittedName>
        <fullName evidence="3">Uncharacterized protein</fullName>
    </submittedName>
</protein>
<feature type="transmembrane region" description="Helical" evidence="2">
    <location>
        <begin position="107"/>
        <end position="126"/>
    </location>
</feature>
<dbReference type="EMBL" id="CAIJEN010000001">
    <property type="protein sequence ID" value="CAD0081977.1"/>
    <property type="molecule type" value="Genomic_DNA"/>
</dbReference>
<evidence type="ECO:0000313" key="4">
    <source>
        <dbReference type="Proteomes" id="UP000716446"/>
    </source>
</evidence>
<comment type="caution">
    <text evidence="3">The sequence shown here is derived from an EMBL/GenBank/DDBJ whole genome shotgun (WGS) entry which is preliminary data.</text>
</comment>
<evidence type="ECO:0000256" key="2">
    <source>
        <dbReference type="SAM" id="Phobius"/>
    </source>
</evidence>
<name>A0A9N8J7V6_9PEZI</name>
<dbReference type="AlphaFoldDB" id="A0A9N8J7V6"/>
<reference evidence="3" key="1">
    <citation type="submission" date="2020-06" db="EMBL/GenBank/DDBJ databases">
        <authorList>
            <person name="Onetto C."/>
        </authorList>
    </citation>
    <scope>NUCLEOTIDE SEQUENCE</scope>
</reference>
<feature type="transmembrane region" description="Helical" evidence="2">
    <location>
        <begin position="37"/>
        <end position="58"/>
    </location>
</feature>
<feature type="transmembrane region" description="Helical" evidence="2">
    <location>
        <begin position="65"/>
        <end position="87"/>
    </location>
</feature>
<organism evidence="3 4">
    <name type="scientific">Aureobasidium vineae</name>
    <dbReference type="NCBI Taxonomy" id="2773715"/>
    <lineage>
        <taxon>Eukaryota</taxon>
        <taxon>Fungi</taxon>
        <taxon>Dikarya</taxon>
        <taxon>Ascomycota</taxon>
        <taxon>Pezizomycotina</taxon>
        <taxon>Dothideomycetes</taxon>
        <taxon>Dothideomycetidae</taxon>
        <taxon>Dothideales</taxon>
        <taxon>Saccotheciaceae</taxon>
        <taxon>Aureobasidium</taxon>
    </lineage>
</organism>
<feature type="transmembrane region" description="Helical" evidence="2">
    <location>
        <begin position="12"/>
        <end position="31"/>
    </location>
</feature>
<keyword evidence="2" id="KW-0472">Membrane</keyword>
<feature type="region of interest" description="Disordered" evidence="1">
    <location>
        <begin position="160"/>
        <end position="188"/>
    </location>
</feature>
<evidence type="ECO:0000256" key="1">
    <source>
        <dbReference type="SAM" id="MobiDB-lite"/>
    </source>
</evidence>
<keyword evidence="2" id="KW-1133">Transmembrane helix</keyword>
<gene>
    <name evidence="3" type="ORF">AWRI4619_LOCUS544</name>
</gene>
<keyword evidence="4" id="KW-1185">Reference proteome</keyword>
<accession>A0A9N8J7V6</accession>